<keyword evidence="3" id="KW-1185">Reference proteome</keyword>
<feature type="region of interest" description="Disordered" evidence="1">
    <location>
        <begin position="1"/>
        <end position="127"/>
    </location>
</feature>
<organism evidence="2 3">
    <name type="scientific">Podospora didyma</name>
    <dbReference type="NCBI Taxonomy" id="330526"/>
    <lineage>
        <taxon>Eukaryota</taxon>
        <taxon>Fungi</taxon>
        <taxon>Dikarya</taxon>
        <taxon>Ascomycota</taxon>
        <taxon>Pezizomycotina</taxon>
        <taxon>Sordariomycetes</taxon>
        <taxon>Sordariomycetidae</taxon>
        <taxon>Sordariales</taxon>
        <taxon>Podosporaceae</taxon>
        <taxon>Podospora</taxon>
    </lineage>
</organism>
<evidence type="ECO:0000256" key="1">
    <source>
        <dbReference type="SAM" id="MobiDB-lite"/>
    </source>
</evidence>
<evidence type="ECO:0000313" key="2">
    <source>
        <dbReference type="EMBL" id="KAK3377612.1"/>
    </source>
</evidence>
<name>A0AAE0KJU1_9PEZI</name>
<protein>
    <submittedName>
        <fullName evidence="2">Uncharacterized protein</fullName>
    </submittedName>
</protein>
<dbReference type="Proteomes" id="UP001285441">
    <property type="component" value="Unassembled WGS sequence"/>
</dbReference>
<accession>A0AAE0KJU1</accession>
<feature type="compositionally biased region" description="Polar residues" evidence="1">
    <location>
        <begin position="229"/>
        <end position="246"/>
    </location>
</feature>
<sequence length="288" mass="31504">MAGNGRNRRSQHTRATAPNQGGQGGPAAPRRGEANQQPGPNTGAAAPRREGNTGTNTGAAPRRETKLSGPKVGDRAPGFRGRQPRNLLPVLRPRPPPPRRYPTSSFQGRRPFEGTTSTTTGASPPLALDRYIRSVDDELFGRFAFPVEGEDEDGNDGRNRELKWRVDETAGQIQWARPPPPPSRGGTPQNNSSDHHLGMMKILKRGSSSLQEELEKEDVPNKGDVNRASPPSASKTEGTYQGSTRNRMTTFQLLGVGAQFEGQIENYELEEKMRLMTLSKYQSLPEIS</sequence>
<gene>
    <name evidence="2" type="ORF">B0H63DRAFT_221221</name>
</gene>
<proteinExistence type="predicted"/>
<dbReference type="EMBL" id="JAULSW010000006">
    <property type="protein sequence ID" value="KAK3377612.1"/>
    <property type="molecule type" value="Genomic_DNA"/>
</dbReference>
<feature type="compositionally biased region" description="Basic residues" evidence="1">
    <location>
        <begin position="1"/>
        <end position="12"/>
    </location>
</feature>
<feature type="compositionally biased region" description="Basic and acidic residues" evidence="1">
    <location>
        <begin position="155"/>
        <end position="168"/>
    </location>
</feature>
<feature type="compositionally biased region" description="Low complexity" evidence="1">
    <location>
        <begin position="114"/>
        <end position="127"/>
    </location>
</feature>
<feature type="region of interest" description="Disordered" evidence="1">
    <location>
        <begin position="146"/>
        <end position="246"/>
    </location>
</feature>
<dbReference type="AlphaFoldDB" id="A0AAE0KJU1"/>
<comment type="caution">
    <text evidence="2">The sequence shown here is derived from an EMBL/GenBank/DDBJ whole genome shotgun (WGS) entry which is preliminary data.</text>
</comment>
<evidence type="ECO:0000313" key="3">
    <source>
        <dbReference type="Proteomes" id="UP001285441"/>
    </source>
</evidence>
<reference evidence="2" key="1">
    <citation type="journal article" date="2023" name="Mol. Phylogenet. Evol.">
        <title>Genome-scale phylogeny and comparative genomics of the fungal order Sordariales.</title>
        <authorList>
            <person name="Hensen N."/>
            <person name="Bonometti L."/>
            <person name="Westerberg I."/>
            <person name="Brannstrom I.O."/>
            <person name="Guillou S."/>
            <person name="Cros-Aarteil S."/>
            <person name="Calhoun S."/>
            <person name="Haridas S."/>
            <person name="Kuo A."/>
            <person name="Mondo S."/>
            <person name="Pangilinan J."/>
            <person name="Riley R."/>
            <person name="LaButti K."/>
            <person name="Andreopoulos B."/>
            <person name="Lipzen A."/>
            <person name="Chen C."/>
            <person name="Yan M."/>
            <person name="Daum C."/>
            <person name="Ng V."/>
            <person name="Clum A."/>
            <person name="Steindorff A."/>
            <person name="Ohm R.A."/>
            <person name="Martin F."/>
            <person name="Silar P."/>
            <person name="Natvig D.O."/>
            <person name="Lalanne C."/>
            <person name="Gautier V."/>
            <person name="Ament-Velasquez S.L."/>
            <person name="Kruys A."/>
            <person name="Hutchinson M.I."/>
            <person name="Powell A.J."/>
            <person name="Barry K."/>
            <person name="Miller A.N."/>
            <person name="Grigoriev I.V."/>
            <person name="Debuchy R."/>
            <person name="Gladieux P."/>
            <person name="Hiltunen Thoren M."/>
            <person name="Johannesson H."/>
        </authorList>
    </citation>
    <scope>NUCLEOTIDE SEQUENCE</scope>
    <source>
        <strain evidence="2">CBS 232.78</strain>
    </source>
</reference>
<reference evidence="2" key="2">
    <citation type="submission" date="2023-06" db="EMBL/GenBank/DDBJ databases">
        <authorList>
            <consortium name="Lawrence Berkeley National Laboratory"/>
            <person name="Haridas S."/>
            <person name="Hensen N."/>
            <person name="Bonometti L."/>
            <person name="Westerberg I."/>
            <person name="Brannstrom I.O."/>
            <person name="Guillou S."/>
            <person name="Cros-Aarteil S."/>
            <person name="Calhoun S."/>
            <person name="Kuo A."/>
            <person name="Mondo S."/>
            <person name="Pangilinan J."/>
            <person name="Riley R."/>
            <person name="LaButti K."/>
            <person name="Andreopoulos B."/>
            <person name="Lipzen A."/>
            <person name="Chen C."/>
            <person name="Yanf M."/>
            <person name="Daum C."/>
            <person name="Ng V."/>
            <person name="Clum A."/>
            <person name="Steindorff A."/>
            <person name="Ohm R."/>
            <person name="Martin F."/>
            <person name="Silar P."/>
            <person name="Natvig D."/>
            <person name="Lalanne C."/>
            <person name="Gautier V."/>
            <person name="Ament-velasquez S.L."/>
            <person name="Kruys A."/>
            <person name="Hutchinson M.I."/>
            <person name="Powell A.J."/>
            <person name="Barry K."/>
            <person name="Miller A.N."/>
            <person name="Grigoriev I.V."/>
            <person name="Debuchy R."/>
            <person name="Gladieux P."/>
            <person name="Thoren M.H."/>
            <person name="Johannesson H."/>
        </authorList>
    </citation>
    <scope>NUCLEOTIDE SEQUENCE</scope>
    <source>
        <strain evidence="2">CBS 232.78</strain>
    </source>
</reference>